<comment type="caution">
    <text evidence="2">The sequence shown here is derived from an EMBL/GenBank/DDBJ whole genome shotgun (WGS) entry which is preliminary data.</text>
</comment>
<dbReference type="GO" id="GO:0016787">
    <property type="term" value="F:hydrolase activity"/>
    <property type="evidence" value="ECO:0007669"/>
    <property type="project" value="UniProtKB-KW"/>
</dbReference>
<dbReference type="InterPro" id="IPR003010">
    <property type="entry name" value="C-N_Hydrolase"/>
</dbReference>
<name>A0ABX2EJH4_9BURK</name>
<accession>A0ABX2EJH4</accession>
<reference evidence="2 3" key="1">
    <citation type="submission" date="2020-05" db="EMBL/GenBank/DDBJ databases">
        <title>Aquincola sp. isolate from soil.</title>
        <authorList>
            <person name="Han J."/>
            <person name="Kim D.-U."/>
        </authorList>
    </citation>
    <scope>NUCLEOTIDE SEQUENCE [LARGE SCALE GENOMIC DNA]</scope>
    <source>
        <strain evidence="2 3">S2</strain>
    </source>
</reference>
<evidence type="ECO:0000259" key="1">
    <source>
        <dbReference type="PROSITE" id="PS50263"/>
    </source>
</evidence>
<organism evidence="2 3">
    <name type="scientific">Pseudaquabacterium terrae</name>
    <dbReference type="NCBI Taxonomy" id="2732868"/>
    <lineage>
        <taxon>Bacteria</taxon>
        <taxon>Pseudomonadati</taxon>
        <taxon>Pseudomonadota</taxon>
        <taxon>Betaproteobacteria</taxon>
        <taxon>Burkholderiales</taxon>
        <taxon>Sphaerotilaceae</taxon>
        <taxon>Pseudaquabacterium</taxon>
    </lineage>
</organism>
<proteinExistence type="predicted"/>
<gene>
    <name evidence="2" type="ORF">HLB44_17525</name>
</gene>
<dbReference type="Pfam" id="PF00795">
    <property type="entry name" value="CN_hydrolase"/>
    <property type="match status" value="1"/>
</dbReference>
<keyword evidence="2" id="KW-0378">Hydrolase</keyword>
<dbReference type="EMBL" id="JABRWJ010000005">
    <property type="protein sequence ID" value="NRF68796.1"/>
    <property type="molecule type" value="Genomic_DNA"/>
</dbReference>
<dbReference type="Proteomes" id="UP000737171">
    <property type="component" value="Unassembled WGS sequence"/>
</dbReference>
<dbReference type="CDD" id="cd07197">
    <property type="entry name" value="nitrilase"/>
    <property type="match status" value="1"/>
</dbReference>
<evidence type="ECO:0000313" key="3">
    <source>
        <dbReference type="Proteomes" id="UP000737171"/>
    </source>
</evidence>
<dbReference type="Gene3D" id="3.60.110.10">
    <property type="entry name" value="Carbon-nitrogen hydrolase"/>
    <property type="match status" value="1"/>
</dbReference>
<evidence type="ECO:0000313" key="2">
    <source>
        <dbReference type="EMBL" id="NRF68796.1"/>
    </source>
</evidence>
<keyword evidence="3" id="KW-1185">Reference proteome</keyword>
<dbReference type="InterPro" id="IPR036526">
    <property type="entry name" value="C-N_Hydrolase_sf"/>
</dbReference>
<dbReference type="PANTHER" id="PTHR23088:SF27">
    <property type="entry name" value="DEAMINATED GLUTATHIONE AMIDASE"/>
    <property type="match status" value="1"/>
</dbReference>
<feature type="domain" description="CN hydrolase" evidence="1">
    <location>
        <begin position="18"/>
        <end position="260"/>
    </location>
</feature>
<dbReference type="PROSITE" id="PS50263">
    <property type="entry name" value="CN_HYDROLASE"/>
    <property type="match status" value="1"/>
</dbReference>
<protein>
    <submittedName>
        <fullName evidence="2">Carbon-nitrogen hydrolase family protein</fullName>
    </submittedName>
</protein>
<dbReference type="SUPFAM" id="SSF56317">
    <property type="entry name" value="Carbon-nitrogen hydrolase"/>
    <property type="match status" value="1"/>
</dbReference>
<sequence length="301" mass="32919">MNLKPTGQSSMCKSLLRLKVAACQLMTTEDIEFSKNRVISFMEIAATQRVDLLLFPEATLSGYSNRAEFWATADPQAFLAAERDIAAACKRLKLAAVVGSAFQGSGGWINGLAVFEKDGRLIGRYGKTFLGGDSWCTNFAARIPLMEVAGANVCFLICRDVRYPELARLPAAMGAEICLISSCESGLLAERKMNAYRAMAIARAFENGIYVVKANTPADPDNLRRHGSSHGKSVIVSPEGEVLQEAGYFEECIISEEIRLGAAHGHTAKRTLIEKTVLNEWYREGLNHVERIAADEPDGLH</sequence>
<dbReference type="RefSeq" id="WP_173124851.1">
    <property type="nucleotide sequence ID" value="NZ_JABRWJ010000005.1"/>
</dbReference>
<dbReference type="PANTHER" id="PTHR23088">
    <property type="entry name" value="NITRILASE-RELATED"/>
    <property type="match status" value="1"/>
</dbReference>